<keyword evidence="8" id="KW-1185">Reference proteome</keyword>
<evidence type="ECO:0000313" key="8">
    <source>
        <dbReference type="Proteomes" id="UP000635726"/>
    </source>
</evidence>
<name>A0A917PH40_9DEIO</name>
<gene>
    <name evidence="7" type="ORF">GCM10008939_22970</name>
</gene>
<dbReference type="CDD" id="cd07377">
    <property type="entry name" value="WHTH_GntR"/>
    <property type="match status" value="1"/>
</dbReference>
<evidence type="ECO:0000256" key="2">
    <source>
        <dbReference type="ARBA" id="ARBA00022898"/>
    </source>
</evidence>
<dbReference type="Gene3D" id="3.40.640.10">
    <property type="entry name" value="Type I PLP-dependent aspartate aminotransferase-like (Major domain)"/>
    <property type="match status" value="1"/>
</dbReference>
<keyword evidence="5" id="KW-0804">Transcription</keyword>
<dbReference type="InterPro" id="IPR015421">
    <property type="entry name" value="PyrdxlP-dep_Trfase_major"/>
</dbReference>
<feature type="domain" description="HTH gntR-type" evidence="6">
    <location>
        <begin position="42"/>
        <end position="110"/>
    </location>
</feature>
<dbReference type="InterPro" id="IPR036388">
    <property type="entry name" value="WH-like_DNA-bd_sf"/>
</dbReference>
<dbReference type="SUPFAM" id="SSF53383">
    <property type="entry name" value="PLP-dependent transferases"/>
    <property type="match status" value="1"/>
</dbReference>
<dbReference type="GO" id="GO:0003677">
    <property type="term" value="F:DNA binding"/>
    <property type="evidence" value="ECO:0007669"/>
    <property type="project" value="UniProtKB-KW"/>
</dbReference>
<dbReference type="RefSeq" id="WP_229670961.1">
    <property type="nucleotide sequence ID" value="NZ_BMOE01000007.1"/>
</dbReference>
<dbReference type="PANTHER" id="PTHR46577">
    <property type="entry name" value="HTH-TYPE TRANSCRIPTIONAL REGULATORY PROTEIN GABR"/>
    <property type="match status" value="1"/>
</dbReference>
<comment type="similarity">
    <text evidence="1">In the C-terminal section; belongs to the class-I pyridoxal-phosphate-dependent aminotransferase family.</text>
</comment>
<keyword evidence="4" id="KW-0238">DNA-binding</keyword>
<evidence type="ECO:0000259" key="6">
    <source>
        <dbReference type="PROSITE" id="PS50949"/>
    </source>
</evidence>
<evidence type="ECO:0000256" key="4">
    <source>
        <dbReference type="ARBA" id="ARBA00023125"/>
    </source>
</evidence>
<dbReference type="SMART" id="SM00345">
    <property type="entry name" value="HTH_GNTR"/>
    <property type="match status" value="1"/>
</dbReference>
<keyword evidence="3" id="KW-0805">Transcription regulation</keyword>
<reference evidence="7" key="1">
    <citation type="journal article" date="2014" name="Int. J. Syst. Evol. Microbiol.">
        <title>Complete genome sequence of Corynebacterium casei LMG S-19264T (=DSM 44701T), isolated from a smear-ripened cheese.</title>
        <authorList>
            <consortium name="US DOE Joint Genome Institute (JGI-PGF)"/>
            <person name="Walter F."/>
            <person name="Albersmeier A."/>
            <person name="Kalinowski J."/>
            <person name="Ruckert C."/>
        </authorList>
    </citation>
    <scope>NUCLEOTIDE SEQUENCE</scope>
    <source>
        <strain evidence="7">JCM 14371</strain>
    </source>
</reference>
<dbReference type="InterPro" id="IPR015424">
    <property type="entry name" value="PyrdxlP-dep_Trfase"/>
</dbReference>
<organism evidence="7 8">
    <name type="scientific">Deinococcus aquiradiocola</name>
    <dbReference type="NCBI Taxonomy" id="393059"/>
    <lineage>
        <taxon>Bacteria</taxon>
        <taxon>Thermotogati</taxon>
        <taxon>Deinococcota</taxon>
        <taxon>Deinococci</taxon>
        <taxon>Deinococcales</taxon>
        <taxon>Deinococcaceae</taxon>
        <taxon>Deinococcus</taxon>
    </lineage>
</organism>
<dbReference type="PROSITE" id="PS50949">
    <property type="entry name" value="HTH_GNTR"/>
    <property type="match status" value="1"/>
</dbReference>
<dbReference type="Pfam" id="PF00392">
    <property type="entry name" value="GntR"/>
    <property type="match status" value="1"/>
</dbReference>
<dbReference type="SUPFAM" id="SSF46785">
    <property type="entry name" value="Winged helix' DNA-binding domain"/>
    <property type="match status" value="1"/>
</dbReference>
<evidence type="ECO:0000256" key="1">
    <source>
        <dbReference type="ARBA" id="ARBA00005384"/>
    </source>
</evidence>
<evidence type="ECO:0000256" key="3">
    <source>
        <dbReference type="ARBA" id="ARBA00023015"/>
    </source>
</evidence>
<evidence type="ECO:0000256" key="5">
    <source>
        <dbReference type="ARBA" id="ARBA00023163"/>
    </source>
</evidence>
<evidence type="ECO:0000313" key="7">
    <source>
        <dbReference type="EMBL" id="GGJ78520.1"/>
    </source>
</evidence>
<dbReference type="InterPro" id="IPR000524">
    <property type="entry name" value="Tscrpt_reg_HTH_GntR"/>
</dbReference>
<dbReference type="Proteomes" id="UP000635726">
    <property type="component" value="Unassembled WGS sequence"/>
</dbReference>
<keyword evidence="2" id="KW-0663">Pyridoxal phosphate</keyword>
<dbReference type="Pfam" id="PF00155">
    <property type="entry name" value="Aminotran_1_2"/>
    <property type="match status" value="1"/>
</dbReference>
<dbReference type="CDD" id="cd00609">
    <property type="entry name" value="AAT_like"/>
    <property type="match status" value="1"/>
</dbReference>
<protein>
    <submittedName>
        <fullName evidence="7">GntR family transcriptional regulator</fullName>
    </submittedName>
</protein>
<dbReference type="InterPro" id="IPR004839">
    <property type="entry name" value="Aminotransferase_I/II_large"/>
</dbReference>
<dbReference type="PANTHER" id="PTHR46577:SF1">
    <property type="entry name" value="HTH-TYPE TRANSCRIPTIONAL REGULATORY PROTEIN GABR"/>
    <property type="match status" value="1"/>
</dbReference>
<dbReference type="InterPro" id="IPR051446">
    <property type="entry name" value="HTH_trans_reg/aminotransferase"/>
</dbReference>
<dbReference type="GO" id="GO:0030170">
    <property type="term" value="F:pyridoxal phosphate binding"/>
    <property type="evidence" value="ECO:0007669"/>
    <property type="project" value="InterPro"/>
</dbReference>
<sequence>MVKEHWSGGEYHFKMKMPDHSPIRQPDVTVDVPLHVERSSPVPVAQQVGTQLQAAILKGQLRPGARLPSTRTLARVLGISRGAVLTAYDDLLAAGYLTGRVGAGTYVSPEVRLTPPVPSDASLREDQPRWLRGSFVTPDVAPSATEMNVIDFRVGQPAVAPLSDAAWKRAWRRVAEDTLPGTYAEAAGDPELRAEVAAYLRRSRGVVCRADDVVVTSGAIQGLHLVARAVLAPGDVAAFEEPGYRLARQVLRERGAQILPVPVDEDGLRVSELPLGEDAPFLVYTTPSHQFPLGSRLSLPRRHALLAWAREQDSLIVEDDYDGEFRYDAAPLPALASLDPNCVVYLGTFSKVLSPALRVGYIVGPPVLRERLIGLKTIADYHTSWPVQRALAFFLRSGDLERHLGRMRRVYARKRELLVRELAGVKSMARVGGLEAGFHIHLELDERLNAAAVADRAEKQGVRVSVLSPFYVSDVAPGGLLLGYGGLEPAQIVRGARVLVEVMRDLAAAS</sequence>
<dbReference type="GO" id="GO:0003700">
    <property type="term" value="F:DNA-binding transcription factor activity"/>
    <property type="evidence" value="ECO:0007669"/>
    <property type="project" value="InterPro"/>
</dbReference>
<comment type="caution">
    <text evidence="7">The sequence shown here is derived from an EMBL/GenBank/DDBJ whole genome shotgun (WGS) entry which is preliminary data.</text>
</comment>
<dbReference type="EMBL" id="BMOE01000007">
    <property type="protein sequence ID" value="GGJ78520.1"/>
    <property type="molecule type" value="Genomic_DNA"/>
</dbReference>
<dbReference type="InterPro" id="IPR036390">
    <property type="entry name" value="WH_DNA-bd_sf"/>
</dbReference>
<dbReference type="Gene3D" id="1.10.10.10">
    <property type="entry name" value="Winged helix-like DNA-binding domain superfamily/Winged helix DNA-binding domain"/>
    <property type="match status" value="1"/>
</dbReference>
<dbReference type="AlphaFoldDB" id="A0A917PH40"/>
<reference evidence="7" key="2">
    <citation type="submission" date="2020-09" db="EMBL/GenBank/DDBJ databases">
        <authorList>
            <person name="Sun Q."/>
            <person name="Ohkuma M."/>
        </authorList>
    </citation>
    <scope>NUCLEOTIDE SEQUENCE</scope>
    <source>
        <strain evidence="7">JCM 14371</strain>
    </source>
</reference>
<proteinExistence type="inferred from homology"/>
<accession>A0A917PH40</accession>